<accession>A0ABM7VRZ9</accession>
<dbReference type="InterPro" id="IPR011990">
    <property type="entry name" value="TPR-like_helical_dom_sf"/>
</dbReference>
<evidence type="ECO:0008006" key="4">
    <source>
        <dbReference type="Google" id="ProtNLM"/>
    </source>
</evidence>
<dbReference type="EMBL" id="AP025334">
    <property type="protein sequence ID" value="BDD49822.1"/>
    <property type="molecule type" value="Genomic_DNA"/>
</dbReference>
<protein>
    <recommendedName>
        <fullName evidence="4">Tetratricopeptide repeat protein</fullName>
    </recommendedName>
</protein>
<feature type="compositionally biased region" description="Basic and acidic residues" evidence="1">
    <location>
        <begin position="34"/>
        <end position="49"/>
    </location>
</feature>
<name>A0ABM7VRZ9_9ENTR</name>
<feature type="region of interest" description="Disordered" evidence="1">
    <location>
        <begin position="33"/>
        <end position="56"/>
    </location>
</feature>
<dbReference type="SUPFAM" id="SSF48452">
    <property type="entry name" value="TPR-like"/>
    <property type="match status" value="1"/>
</dbReference>
<dbReference type="Gene3D" id="1.25.40.10">
    <property type="entry name" value="Tetratricopeptide repeat domain"/>
    <property type="match status" value="1"/>
</dbReference>
<sequence length="683" mass="75728">MRAKGESSSEHGLRPLSLATMLTMFKKLLSALSGKKEQTPGPVESEHTQAGHAPVPNEEMIVAYDANGREMHIARSDWRNNVFLPGLEQKWNNAAELYDAILGGLNDGFAADLIPAAARQVEIDDDPERSHTIQSIVLMENKRLVEAENTLQAGIAKVGATGILLTNLAKVFSHKGDDARAEELLWQAIEADPNLDNGLLWWASIKQEREGEAGYVAGLRTVAALPGSWRAQLWLARYHLEHNNVAAARALYDEVLAGGRYDGSSLMMISGDLGRNGEIALLVELIAPVYDEHRHDPMAGINLLRAYQELGNPDEGEKLLSRMYALDYPPLKQYLDESARAFQKMREQHAQGTPTDPGDVEINTLALTQPVWQYGLCNADWLFGQKPQEANTVGFFVLSKIDDDPTPSESQREDDLGRLTRAIPLYLAEATHYWSDYAARCYVQVAAGIGPVVSTHAFDGNELFDLVPPEMKYFVTGEMGCSGEGEQRQWQLRLSLWDCTQRTQCGTESSTVAQSELGALVLELEQRLLAKVGAVNPQPLDAFYARPSVDAMDIYLGELGQAFMLTLVANQQVPRSAVWGERTMLEWPLNMALQWPQAEVPKLMYISGLGKAFDYQSEVLGEYKKRTLELLRTATQENSPAAQLAPLVWKIFGMQDEFSAGQQNMPAHASPAYAEWLTRVAEK</sequence>
<evidence type="ECO:0000313" key="2">
    <source>
        <dbReference type="EMBL" id="BDD49822.1"/>
    </source>
</evidence>
<organism evidence="2 3">
    <name type="scientific">Phytobacter diazotrophicus</name>
    <dbReference type="NCBI Taxonomy" id="395631"/>
    <lineage>
        <taxon>Bacteria</taxon>
        <taxon>Pseudomonadati</taxon>
        <taxon>Pseudomonadota</taxon>
        <taxon>Gammaproteobacteria</taxon>
        <taxon>Enterobacterales</taxon>
        <taxon>Enterobacteriaceae</taxon>
        <taxon>Phytobacter</taxon>
    </lineage>
</organism>
<proteinExistence type="predicted"/>
<dbReference type="Proteomes" id="UP001320460">
    <property type="component" value="Chromosome"/>
</dbReference>
<gene>
    <name evidence="2" type="ORF">PDTA9734_13090</name>
</gene>
<evidence type="ECO:0000313" key="3">
    <source>
        <dbReference type="Proteomes" id="UP001320460"/>
    </source>
</evidence>
<evidence type="ECO:0000256" key="1">
    <source>
        <dbReference type="SAM" id="MobiDB-lite"/>
    </source>
</evidence>
<reference evidence="2 3" key="1">
    <citation type="submission" date="2021-12" db="EMBL/GenBank/DDBJ databases">
        <title>Complete genome sequence of Phytobacter diazotrophicus TA9734.</title>
        <authorList>
            <person name="Kubota H."/>
            <person name="Nakayama Y."/>
            <person name="Ariyoshi T."/>
        </authorList>
    </citation>
    <scope>NUCLEOTIDE SEQUENCE [LARGE SCALE GENOMIC DNA]</scope>
    <source>
        <strain evidence="2 3">TA9734</strain>
    </source>
</reference>
<keyword evidence="3" id="KW-1185">Reference proteome</keyword>